<reference evidence="2" key="1">
    <citation type="submission" date="2016-10" db="EMBL/GenBank/DDBJ databases">
        <authorList>
            <person name="Varghese N."/>
            <person name="Submissions S."/>
        </authorList>
    </citation>
    <scope>NUCLEOTIDE SEQUENCE [LARGE SCALE GENOMIC DNA]</scope>
    <source>
        <strain evidence="2">DSM 17101</strain>
    </source>
</reference>
<sequence>MTQPQETVEVWSLEGRFQHLLHSPRGEVEGVLIDVDGVTAQFTFGKHDERAVRAAEALKPGQAVVFEGSVAAPPRHGEAAHEVYIFERLVSIDGKPAAPEEAVRSAEGRVARIHHARHGEPNGVVLDTGDFIHLRPDGYAALQLQPGDAVEASGPARPLRGAQGHVIEARTVNGKPLPAQPHHG</sequence>
<dbReference type="EMBL" id="FNJL01000023">
    <property type="protein sequence ID" value="SDP73516.1"/>
    <property type="molecule type" value="Genomic_DNA"/>
</dbReference>
<dbReference type="OrthoDB" id="8850091at2"/>
<keyword evidence="2" id="KW-1185">Reference proteome</keyword>
<organism evidence="1 2">
    <name type="scientific">Paracidovorax cattleyae</name>
    <dbReference type="NCBI Taxonomy" id="80868"/>
    <lineage>
        <taxon>Bacteria</taxon>
        <taxon>Pseudomonadati</taxon>
        <taxon>Pseudomonadota</taxon>
        <taxon>Betaproteobacteria</taxon>
        <taxon>Burkholderiales</taxon>
        <taxon>Comamonadaceae</taxon>
        <taxon>Paracidovorax</taxon>
    </lineage>
</organism>
<dbReference type="RefSeq" id="WP_092836801.1">
    <property type="nucleotide sequence ID" value="NZ_FNJL01000023.1"/>
</dbReference>
<evidence type="ECO:0000313" key="1">
    <source>
        <dbReference type="EMBL" id="SDP73516.1"/>
    </source>
</evidence>
<dbReference type="AlphaFoldDB" id="A0A1H0V5X4"/>
<gene>
    <name evidence="1" type="ORF">SAMN04489708_12373</name>
</gene>
<accession>A0A1H0V5X4</accession>
<name>A0A1H0V5X4_9BURK</name>
<evidence type="ECO:0000313" key="2">
    <source>
        <dbReference type="Proteomes" id="UP000199317"/>
    </source>
</evidence>
<dbReference type="Proteomes" id="UP000199317">
    <property type="component" value="Unassembled WGS sequence"/>
</dbReference>
<protein>
    <submittedName>
        <fullName evidence="1">Uncharacterized protein</fullName>
    </submittedName>
</protein>
<proteinExistence type="predicted"/>